<dbReference type="GO" id="GO:0005737">
    <property type="term" value="C:cytoplasm"/>
    <property type="evidence" value="ECO:0007669"/>
    <property type="project" value="TreeGrafter"/>
</dbReference>
<keyword evidence="7" id="KW-1185">Reference proteome</keyword>
<dbReference type="GO" id="GO:0004151">
    <property type="term" value="F:dihydroorotase activity"/>
    <property type="evidence" value="ECO:0007669"/>
    <property type="project" value="UniProtKB-UniRule"/>
</dbReference>
<dbReference type="InterPro" id="IPR013108">
    <property type="entry name" value="Amidohydro_3"/>
</dbReference>
<proteinExistence type="inferred from homology"/>
<dbReference type="EC" id="3.5.2.3" evidence="3"/>
<feature type="active site" evidence="3">
    <location>
        <position position="305"/>
    </location>
</feature>
<keyword evidence="3" id="KW-0378">Hydrolase</keyword>
<comment type="function">
    <text evidence="3">Catalyzes the reversible cyclization of carbamoyl aspartate to dihydroorotate.</text>
</comment>
<evidence type="ECO:0000256" key="2">
    <source>
        <dbReference type="ARBA" id="ARBA00022975"/>
    </source>
</evidence>
<dbReference type="Gene3D" id="3.20.20.140">
    <property type="entry name" value="Metal-dependent hydrolases"/>
    <property type="match status" value="1"/>
</dbReference>
<feature type="domain" description="Dihydroorotase catalytic" evidence="5">
    <location>
        <begin position="51"/>
        <end position="235"/>
    </location>
</feature>
<dbReference type="OrthoDB" id="9765462at2"/>
<reference evidence="7" key="1">
    <citation type="submission" date="2016-10" db="EMBL/GenBank/DDBJ databases">
        <authorList>
            <person name="Varghese N."/>
            <person name="Submissions S."/>
        </authorList>
    </citation>
    <scope>NUCLEOTIDE SEQUENCE [LARGE SCALE GENOMIC DNA]</scope>
    <source>
        <strain evidence="7">DSM 26348</strain>
    </source>
</reference>
<feature type="binding site" evidence="3">
    <location>
        <begin position="323"/>
        <end position="324"/>
    </location>
    <ligand>
        <name>substrate</name>
    </ligand>
</feature>
<dbReference type="CDD" id="cd01317">
    <property type="entry name" value="DHOase_IIa"/>
    <property type="match status" value="1"/>
</dbReference>
<dbReference type="Pfam" id="PF07969">
    <property type="entry name" value="Amidohydro_3"/>
    <property type="match status" value="1"/>
</dbReference>
<evidence type="ECO:0000313" key="6">
    <source>
        <dbReference type="EMBL" id="SFI15396.1"/>
    </source>
</evidence>
<evidence type="ECO:0000256" key="3">
    <source>
        <dbReference type="HAMAP-Rule" id="MF_00220"/>
    </source>
</evidence>
<dbReference type="Proteomes" id="UP000199518">
    <property type="component" value="Unassembled WGS sequence"/>
</dbReference>
<dbReference type="RefSeq" id="WP_092049414.1">
    <property type="nucleotide sequence ID" value="NZ_FOQD01000006.1"/>
</dbReference>
<dbReference type="PANTHER" id="PTHR43668:SF2">
    <property type="entry name" value="ALLANTOINASE"/>
    <property type="match status" value="1"/>
</dbReference>
<keyword evidence="1 3" id="KW-0862">Zinc</keyword>
<dbReference type="GO" id="GO:0004038">
    <property type="term" value="F:allantoinase activity"/>
    <property type="evidence" value="ECO:0007669"/>
    <property type="project" value="TreeGrafter"/>
</dbReference>
<protein>
    <recommendedName>
        <fullName evidence="3">Dihydroorotase</fullName>
        <shortName evidence="3">DHOase</shortName>
        <ecNumber evidence="3">3.5.2.3</ecNumber>
    </recommendedName>
</protein>
<evidence type="ECO:0000313" key="7">
    <source>
        <dbReference type="Proteomes" id="UP000199518"/>
    </source>
</evidence>
<dbReference type="InterPro" id="IPR050138">
    <property type="entry name" value="DHOase/Allantoinase_Hydrolase"/>
</dbReference>
<keyword evidence="3" id="KW-0479">Metal-binding</keyword>
<comment type="catalytic activity">
    <reaction evidence="3">
        <text>(S)-dihydroorotate + H2O = N-carbamoyl-L-aspartate + H(+)</text>
        <dbReference type="Rhea" id="RHEA:24296"/>
        <dbReference type="ChEBI" id="CHEBI:15377"/>
        <dbReference type="ChEBI" id="CHEBI:15378"/>
        <dbReference type="ChEBI" id="CHEBI:30864"/>
        <dbReference type="ChEBI" id="CHEBI:32814"/>
        <dbReference type="EC" id="3.5.2.3"/>
    </reaction>
</comment>
<dbReference type="GO" id="GO:0044205">
    <property type="term" value="P:'de novo' UMP biosynthetic process"/>
    <property type="evidence" value="ECO:0007669"/>
    <property type="project" value="UniProtKB-UniRule"/>
</dbReference>
<gene>
    <name evidence="3" type="primary">pyrC</name>
    <name evidence="6" type="ORF">SAMN05421753_10656</name>
</gene>
<dbReference type="InterPro" id="IPR004722">
    <property type="entry name" value="DHOase"/>
</dbReference>
<feature type="binding site" evidence="3">
    <location>
        <position position="60"/>
    </location>
    <ligand>
        <name>Zn(2+)</name>
        <dbReference type="ChEBI" id="CHEBI:29105"/>
        <label>1</label>
    </ligand>
</feature>
<dbReference type="STRING" id="1576369.SAMN05421753_10656"/>
<feature type="binding site" evidence="3">
    <location>
        <position position="179"/>
    </location>
    <ligand>
        <name>Zn(2+)</name>
        <dbReference type="ChEBI" id="CHEBI:29105"/>
        <label>2</label>
    </ligand>
</feature>
<dbReference type="NCBIfam" id="TIGR00857">
    <property type="entry name" value="pyrC_multi"/>
    <property type="match status" value="1"/>
</dbReference>
<dbReference type="PANTHER" id="PTHR43668">
    <property type="entry name" value="ALLANTOINASE"/>
    <property type="match status" value="1"/>
</dbReference>
<comment type="caution">
    <text evidence="3">Lacks conserved residue(s) required for the propagation of feature annotation.</text>
</comment>
<organism evidence="6 7">
    <name type="scientific">Planctomicrobium piriforme</name>
    <dbReference type="NCBI Taxonomy" id="1576369"/>
    <lineage>
        <taxon>Bacteria</taxon>
        <taxon>Pseudomonadati</taxon>
        <taxon>Planctomycetota</taxon>
        <taxon>Planctomycetia</taxon>
        <taxon>Planctomycetales</taxon>
        <taxon>Planctomycetaceae</taxon>
        <taxon>Planctomicrobium</taxon>
    </lineage>
</organism>
<name>A0A1I3FVZ6_9PLAN</name>
<comment type="pathway">
    <text evidence="3">Pyrimidine metabolism; UMP biosynthesis via de novo pathway; (S)-dihydroorotate from bicarbonate: step 3/3.</text>
</comment>
<dbReference type="EMBL" id="FOQD01000006">
    <property type="protein sequence ID" value="SFI15396.1"/>
    <property type="molecule type" value="Genomic_DNA"/>
</dbReference>
<accession>A0A1I3FVZ6</accession>
<dbReference type="GO" id="GO:0008270">
    <property type="term" value="F:zinc ion binding"/>
    <property type="evidence" value="ECO:0007669"/>
    <property type="project" value="UniProtKB-UniRule"/>
</dbReference>
<sequence length="431" mass="46121">MSTLLIQNGRLIDPAHQVDRIGDLLIVDGRIAESAQHSGPVDRVINASGCIVSPGLIDCHVSFGEPGFDEDETIATGAAAALAGGFTTVACLPATSPVIDSRASAEFIVRQGERANQCRVLPLGAVTKNLDGLELAEIGQLIDGGAVGFSDGKRAIANAEIMRRALQYTGMWDKPILHHAQVPELVQGGIMHEGFQSTVIGLQGMPAAAEEIMVRRDIALAETTGGRVHLMCLSSLRSVDEVRRAIARGLRVTADVSPHHLLLTDECLSSYDTNYKVDPPVRTKEHRDALVEGLKDGTIAIIASDHLPVADEKKNLEIDRSPFGIIGLETLLPLCVEALIQPGYLTWPQLLSKLTAGPAELLGLPAGTLRPGSPADITIIDPTATWRIQSSKFRSRSRNTPFDGRPAQGQVRYTIVGGEVKYTEASLVEAH</sequence>
<keyword evidence="2 3" id="KW-0665">Pyrimidine biosynthesis</keyword>
<dbReference type="InterPro" id="IPR011059">
    <property type="entry name" value="Metal-dep_hydrolase_composite"/>
</dbReference>
<dbReference type="InterPro" id="IPR024403">
    <property type="entry name" value="DHOase_cat"/>
</dbReference>
<dbReference type="SUPFAM" id="SSF51556">
    <property type="entry name" value="Metallo-dependent hydrolases"/>
    <property type="match status" value="1"/>
</dbReference>
<evidence type="ECO:0000259" key="5">
    <source>
        <dbReference type="Pfam" id="PF12890"/>
    </source>
</evidence>
<dbReference type="AlphaFoldDB" id="A0A1I3FVZ6"/>
<evidence type="ECO:0000256" key="1">
    <source>
        <dbReference type="ARBA" id="ARBA00022833"/>
    </source>
</evidence>
<feature type="domain" description="Amidohydrolase 3" evidence="4">
    <location>
        <begin position="338"/>
        <end position="420"/>
    </location>
</feature>
<comment type="cofactor">
    <cofactor evidence="3">
        <name>Zn(2+)</name>
        <dbReference type="ChEBI" id="CHEBI:29105"/>
    </cofactor>
    <text evidence="3">Binds 2 Zn(2+) ions per subunit.</text>
</comment>
<dbReference type="Pfam" id="PF12890">
    <property type="entry name" value="DHOase"/>
    <property type="match status" value="1"/>
</dbReference>
<evidence type="ECO:0000259" key="4">
    <source>
        <dbReference type="Pfam" id="PF07969"/>
    </source>
</evidence>
<dbReference type="InterPro" id="IPR032466">
    <property type="entry name" value="Metal_Hydrolase"/>
</dbReference>
<comment type="similarity">
    <text evidence="3">Belongs to the metallo-dependent hydrolases superfamily. DHOase family. Class I DHOase subfamily.</text>
</comment>
<dbReference type="GO" id="GO:0006145">
    <property type="term" value="P:purine nucleobase catabolic process"/>
    <property type="evidence" value="ECO:0007669"/>
    <property type="project" value="TreeGrafter"/>
</dbReference>
<dbReference type="SUPFAM" id="SSF51338">
    <property type="entry name" value="Composite domain of metallo-dependent hydrolases"/>
    <property type="match status" value="1"/>
</dbReference>
<dbReference type="UniPathway" id="UPA00070">
    <property type="reaction ID" value="UER00117"/>
</dbReference>
<dbReference type="Gene3D" id="2.30.40.10">
    <property type="entry name" value="Urease, subunit C, domain 1"/>
    <property type="match status" value="1"/>
</dbReference>
<dbReference type="HAMAP" id="MF_00220_B">
    <property type="entry name" value="PyrC_classI_B"/>
    <property type="match status" value="1"/>
</dbReference>
<feature type="binding site" evidence="3">
    <location>
        <position position="305"/>
    </location>
    <ligand>
        <name>Zn(2+)</name>
        <dbReference type="ChEBI" id="CHEBI:29105"/>
        <label>1</label>
    </ligand>
</feature>